<sequence length="270" mass="28663">MFHKCGLITLCRVRSNVKDADPITRRTVLKITGVAGVTTALAGCGGPGGGGNESEDNETETDTTTDETETGDNETETEPGDEAENETEDNETDNESAEDGGTGEAIEPGTEIMLEGSTQAWTATEPESIADEENPTLTLVEGESYDITWENADGAQHNLVIWDDSDEIVDDYETDMVSEEGETATLEIDEVTSEMAQYVCEPHSSTMVGDIELESGDGGGMGDNETDGNESAGNESDELGGNESDNESAGNESEDNESDENESDDNESDL</sequence>
<dbReference type="OrthoDB" id="157624at2157"/>
<dbReference type="InterPro" id="IPR000923">
    <property type="entry name" value="BlueCu_1"/>
</dbReference>
<feature type="compositionally biased region" description="Gly residues" evidence="3">
    <location>
        <begin position="43"/>
        <end position="52"/>
    </location>
</feature>
<dbReference type="eggNOG" id="arCOG03914">
    <property type="taxonomic scope" value="Archaea"/>
</dbReference>
<evidence type="ECO:0000259" key="4">
    <source>
        <dbReference type="Pfam" id="PF00127"/>
    </source>
</evidence>
<feature type="compositionally biased region" description="Acidic residues" evidence="3">
    <location>
        <begin position="235"/>
        <end position="270"/>
    </location>
</feature>
<name>F8D649_HALXS</name>
<dbReference type="Proteomes" id="UP000006794">
    <property type="component" value="Chromosome"/>
</dbReference>
<accession>F8D649</accession>
<proteinExistence type="predicted"/>
<evidence type="ECO:0000256" key="3">
    <source>
        <dbReference type="SAM" id="MobiDB-lite"/>
    </source>
</evidence>
<evidence type="ECO:0000313" key="5">
    <source>
        <dbReference type="EMBL" id="AEH35363.1"/>
    </source>
</evidence>
<feature type="region of interest" description="Disordered" evidence="3">
    <location>
        <begin position="202"/>
        <end position="270"/>
    </location>
</feature>
<dbReference type="EMBL" id="CP002839">
    <property type="protein sequence ID" value="AEH35363.1"/>
    <property type="molecule type" value="Genomic_DNA"/>
</dbReference>
<keyword evidence="1" id="KW-0479">Metal-binding</keyword>
<protein>
    <submittedName>
        <fullName evidence="5">Blue (Type 1) copper domain protein</fullName>
    </submittedName>
</protein>
<dbReference type="AlphaFoldDB" id="F8D649"/>
<evidence type="ECO:0000256" key="1">
    <source>
        <dbReference type="ARBA" id="ARBA00022723"/>
    </source>
</evidence>
<reference evidence="5 6" key="1">
    <citation type="journal article" date="2012" name="Stand. Genomic Sci.">
        <title>Complete genome sequence of Halopiger xanaduensis type strain (SH-6(T)).</title>
        <authorList>
            <person name="Anderson I."/>
            <person name="Tindall B.J."/>
            <person name="Rohde M."/>
            <person name="Lucas S."/>
            <person name="Han J."/>
            <person name="Lapidus A."/>
            <person name="Cheng J.F."/>
            <person name="Goodwin L."/>
            <person name="Pitluck S."/>
            <person name="Peters L."/>
            <person name="Pati A."/>
            <person name="Mikhailova N."/>
            <person name="Pagani I."/>
            <person name="Teshima H."/>
            <person name="Han C."/>
            <person name="Tapia R."/>
            <person name="Land M."/>
            <person name="Woyke T."/>
            <person name="Klenk H.P."/>
            <person name="Kyrpides N."/>
            <person name="Ivanova N."/>
        </authorList>
    </citation>
    <scope>NUCLEOTIDE SEQUENCE [LARGE SCALE GENOMIC DNA]</scope>
    <source>
        <strain evidence="6">DSM 18323 / JCM 14033 / SH-6</strain>
    </source>
</reference>
<dbReference type="InterPro" id="IPR008972">
    <property type="entry name" value="Cupredoxin"/>
</dbReference>
<dbReference type="HOGENOM" id="CLU_089860_1_0_2"/>
<feature type="region of interest" description="Disordered" evidence="3">
    <location>
        <begin position="42"/>
        <end position="106"/>
    </location>
</feature>
<keyword evidence="6" id="KW-1185">Reference proteome</keyword>
<gene>
    <name evidence="5" type="ordered locus">Halxa_0724</name>
</gene>
<organism evidence="5 6">
    <name type="scientific">Halopiger xanaduensis (strain DSM 18323 / JCM 14033 / SH-6)</name>
    <dbReference type="NCBI Taxonomy" id="797210"/>
    <lineage>
        <taxon>Archaea</taxon>
        <taxon>Methanobacteriati</taxon>
        <taxon>Methanobacteriota</taxon>
        <taxon>Stenosarchaea group</taxon>
        <taxon>Halobacteria</taxon>
        <taxon>Halobacteriales</taxon>
        <taxon>Natrialbaceae</taxon>
        <taxon>Halopiger</taxon>
    </lineage>
</organism>
<dbReference type="Pfam" id="PF00127">
    <property type="entry name" value="Copper-bind"/>
    <property type="match status" value="1"/>
</dbReference>
<dbReference type="KEGG" id="hxa:Halxa_0724"/>
<dbReference type="Gene3D" id="2.60.40.420">
    <property type="entry name" value="Cupredoxins - blue copper proteins"/>
    <property type="match status" value="1"/>
</dbReference>
<feature type="compositionally biased region" description="Acidic residues" evidence="3">
    <location>
        <begin position="53"/>
        <end position="98"/>
    </location>
</feature>
<dbReference type="GO" id="GO:0009055">
    <property type="term" value="F:electron transfer activity"/>
    <property type="evidence" value="ECO:0007669"/>
    <property type="project" value="InterPro"/>
</dbReference>
<feature type="domain" description="Blue (type 1) copper" evidence="4">
    <location>
        <begin position="144"/>
        <end position="214"/>
    </location>
</feature>
<evidence type="ECO:0000313" key="6">
    <source>
        <dbReference type="Proteomes" id="UP000006794"/>
    </source>
</evidence>
<evidence type="ECO:0000256" key="2">
    <source>
        <dbReference type="ARBA" id="ARBA00023008"/>
    </source>
</evidence>
<dbReference type="GO" id="GO:0005507">
    <property type="term" value="F:copper ion binding"/>
    <property type="evidence" value="ECO:0007669"/>
    <property type="project" value="InterPro"/>
</dbReference>
<keyword evidence="2" id="KW-0186">Copper</keyword>